<evidence type="ECO:0008006" key="4">
    <source>
        <dbReference type="Google" id="ProtNLM"/>
    </source>
</evidence>
<dbReference type="PROSITE" id="PS51257">
    <property type="entry name" value="PROKAR_LIPOPROTEIN"/>
    <property type="match status" value="1"/>
</dbReference>
<dbReference type="OrthoDB" id="937739at2"/>
<keyword evidence="1" id="KW-0732">Signal</keyword>
<dbReference type="STRING" id="1079859.SAMN04515674_12015"/>
<protein>
    <recommendedName>
        <fullName evidence="4">Adhesin</fullName>
    </recommendedName>
</protein>
<organism evidence="2 3">
    <name type="scientific">Pseudarcicella hirudinis</name>
    <dbReference type="NCBI Taxonomy" id="1079859"/>
    <lineage>
        <taxon>Bacteria</taxon>
        <taxon>Pseudomonadati</taxon>
        <taxon>Bacteroidota</taxon>
        <taxon>Cytophagia</taxon>
        <taxon>Cytophagales</taxon>
        <taxon>Flectobacillaceae</taxon>
        <taxon>Pseudarcicella</taxon>
    </lineage>
</organism>
<gene>
    <name evidence="2" type="ORF">SAMN04515674_12015</name>
</gene>
<dbReference type="Proteomes" id="UP000199306">
    <property type="component" value="Unassembled WGS sequence"/>
</dbReference>
<proteinExistence type="predicted"/>
<evidence type="ECO:0000313" key="3">
    <source>
        <dbReference type="Proteomes" id="UP000199306"/>
    </source>
</evidence>
<dbReference type="RefSeq" id="WP_092019589.1">
    <property type="nucleotide sequence ID" value="NZ_FOXH01000020.1"/>
</dbReference>
<dbReference type="AlphaFoldDB" id="A0A1I5YMI3"/>
<keyword evidence="3" id="KW-1185">Reference proteome</keyword>
<reference evidence="2 3" key="1">
    <citation type="submission" date="2016-10" db="EMBL/GenBank/DDBJ databases">
        <authorList>
            <person name="de Groot N.N."/>
        </authorList>
    </citation>
    <scope>NUCLEOTIDE SEQUENCE [LARGE SCALE GENOMIC DNA]</scope>
    <source>
        <strain evidence="3">E92,LMG 26720,CCM 7988</strain>
    </source>
</reference>
<feature type="signal peptide" evidence="1">
    <location>
        <begin position="1"/>
        <end position="23"/>
    </location>
</feature>
<accession>A0A1I5YMI3</accession>
<name>A0A1I5YMI3_9BACT</name>
<evidence type="ECO:0000313" key="2">
    <source>
        <dbReference type="EMBL" id="SFQ45494.1"/>
    </source>
</evidence>
<sequence length="285" mass="31610">MKKIVIPFLVGLMFSCAQSSSTAQEYNEHIRKEFTVSKDAATVAVYNIEGSINVEGYAGNTVVLEVDKTISAKTNEVLEIGKKEFQLSFEQKGDSIVAYISEPFDSRPNRNWRKDREHKIDYHFKLNFVLKVPYNTNLAVSTVNNGSVSVKDVSGDLQVNNVNGGITLVNAKGTTKANTVNGNLTINYLSNPPEKSSYHTINGDIKVSYTPNLSADLQFKSMNGEFYTDFPDVEMLPARITKNKETKGDGTLYKLNKTTAIRVGSGGKTYQFETLNGNVYIKKQS</sequence>
<evidence type="ECO:0000256" key="1">
    <source>
        <dbReference type="SAM" id="SignalP"/>
    </source>
</evidence>
<dbReference type="EMBL" id="FOXH01000020">
    <property type="protein sequence ID" value="SFQ45494.1"/>
    <property type="molecule type" value="Genomic_DNA"/>
</dbReference>
<feature type="chain" id="PRO_5011722680" description="Adhesin" evidence="1">
    <location>
        <begin position="24"/>
        <end position="285"/>
    </location>
</feature>